<keyword evidence="4" id="KW-0496">Mitochondrion</keyword>
<keyword evidence="3" id="KW-0689">Ribosomal protein</keyword>
<dbReference type="GO" id="GO:0004525">
    <property type="term" value="F:ribonuclease III activity"/>
    <property type="evidence" value="ECO:0007669"/>
    <property type="project" value="InterPro"/>
</dbReference>
<keyword evidence="12" id="KW-1185">Reference proteome</keyword>
<evidence type="ECO:0000256" key="6">
    <source>
        <dbReference type="ARBA" id="ARBA00024034"/>
    </source>
</evidence>
<evidence type="ECO:0000259" key="9">
    <source>
        <dbReference type="PROSITE" id="PS50137"/>
    </source>
</evidence>
<dbReference type="STRING" id="1344418.A0A1D2VL67"/>
<evidence type="ECO:0000256" key="4">
    <source>
        <dbReference type="ARBA" id="ARBA00023128"/>
    </source>
</evidence>
<evidence type="ECO:0000313" key="11">
    <source>
        <dbReference type="EMBL" id="ODV62366.1"/>
    </source>
</evidence>
<feature type="domain" description="DRBM" evidence="9">
    <location>
        <begin position="304"/>
        <end position="374"/>
    </location>
</feature>
<comment type="subcellular location">
    <subcellularLocation>
        <location evidence="1">Mitochondrion</location>
    </subcellularLocation>
</comment>
<dbReference type="Proteomes" id="UP000095038">
    <property type="component" value="Unassembled WGS sequence"/>
</dbReference>
<evidence type="ECO:0000313" key="12">
    <source>
        <dbReference type="Proteomes" id="UP000095038"/>
    </source>
</evidence>
<accession>A0A1D2VL67</accession>
<dbReference type="AlphaFoldDB" id="A0A1D2VL67"/>
<proteinExistence type="inferred from homology"/>
<dbReference type="FunCoup" id="A0A1D2VL67">
    <property type="interactions" value="447"/>
</dbReference>
<name>A0A1D2VL67_9ASCO</name>
<dbReference type="OrthoDB" id="67027at2759"/>
<gene>
    <name evidence="11" type="ORF">ASCRUDRAFT_74759</name>
</gene>
<dbReference type="PROSITE" id="PS50137">
    <property type="entry name" value="DS_RBD"/>
    <property type="match status" value="1"/>
</dbReference>
<dbReference type="Pfam" id="PF22892">
    <property type="entry name" value="DSRM_MRPL44"/>
    <property type="match status" value="1"/>
</dbReference>
<dbReference type="GO" id="GO:0003725">
    <property type="term" value="F:double-stranded RNA binding"/>
    <property type="evidence" value="ECO:0007669"/>
    <property type="project" value="InterPro"/>
</dbReference>
<dbReference type="InterPro" id="IPR036389">
    <property type="entry name" value="RNase_III_sf"/>
</dbReference>
<reference evidence="12" key="1">
    <citation type="submission" date="2016-05" db="EMBL/GenBank/DDBJ databases">
        <title>Comparative genomics of biotechnologically important yeasts.</title>
        <authorList>
            <consortium name="DOE Joint Genome Institute"/>
            <person name="Riley R."/>
            <person name="Haridas S."/>
            <person name="Wolfe K.H."/>
            <person name="Lopes M.R."/>
            <person name="Hittinger C.T."/>
            <person name="Goker M."/>
            <person name="Salamov A."/>
            <person name="Wisecaver J."/>
            <person name="Long T.M."/>
            <person name="Aerts A.L."/>
            <person name="Barry K."/>
            <person name="Choi C."/>
            <person name="Clum A."/>
            <person name="Coughlan A.Y."/>
            <person name="Deshpande S."/>
            <person name="Douglass A.P."/>
            <person name="Hanson S.J."/>
            <person name="Klenk H.-P."/>
            <person name="Labutti K."/>
            <person name="Lapidus A."/>
            <person name="Lindquist E."/>
            <person name="Lipzen A."/>
            <person name="Meier-Kolthoff J.P."/>
            <person name="Ohm R.A."/>
            <person name="Otillar R.P."/>
            <person name="Pangilinan J."/>
            <person name="Peng Y."/>
            <person name="Rokas A."/>
            <person name="Rosa C.A."/>
            <person name="Scheuner C."/>
            <person name="Sibirny A.A."/>
            <person name="Slot J.C."/>
            <person name="Stielow J.B."/>
            <person name="Sun H."/>
            <person name="Kurtzman C.P."/>
            <person name="Blackwell M."/>
            <person name="Grigoriev I.V."/>
            <person name="Jeffries T.W."/>
        </authorList>
    </citation>
    <scope>NUCLEOTIDE SEQUENCE [LARGE SCALE GENOMIC DNA]</scope>
    <source>
        <strain evidence="12">DSM 1968</strain>
    </source>
</reference>
<dbReference type="RefSeq" id="XP_020048673.1">
    <property type="nucleotide sequence ID" value="XM_020192814.1"/>
</dbReference>
<organism evidence="11 12">
    <name type="scientific">Ascoidea rubescens DSM 1968</name>
    <dbReference type="NCBI Taxonomy" id="1344418"/>
    <lineage>
        <taxon>Eukaryota</taxon>
        <taxon>Fungi</taxon>
        <taxon>Dikarya</taxon>
        <taxon>Ascomycota</taxon>
        <taxon>Saccharomycotina</taxon>
        <taxon>Saccharomycetes</taxon>
        <taxon>Ascoideaceae</taxon>
        <taxon>Ascoidea</taxon>
    </lineage>
</organism>
<comment type="similarity">
    <text evidence="6">Belongs to the ribonuclease III family. Mitochondrion-specific ribosomal protein mL44 subfamily.</text>
</comment>
<dbReference type="SUPFAM" id="SSF69065">
    <property type="entry name" value="RNase III domain-like"/>
    <property type="match status" value="1"/>
</dbReference>
<keyword evidence="2 8" id="KW-0694">RNA-binding</keyword>
<dbReference type="EMBL" id="KV454477">
    <property type="protein sequence ID" value="ODV62366.1"/>
    <property type="molecule type" value="Genomic_DNA"/>
</dbReference>
<dbReference type="Gene3D" id="1.10.1520.10">
    <property type="entry name" value="Ribonuclease III domain"/>
    <property type="match status" value="1"/>
</dbReference>
<dbReference type="InParanoid" id="A0A1D2VL67"/>
<dbReference type="GeneID" id="30966450"/>
<keyword evidence="5" id="KW-0687">Ribonucleoprotein</keyword>
<dbReference type="SMART" id="SM00535">
    <property type="entry name" value="RIBOc"/>
    <property type="match status" value="1"/>
</dbReference>
<dbReference type="InterPro" id="IPR044443">
    <property type="entry name" value="Ribosomal_mL44_DSRM_fung"/>
</dbReference>
<dbReference type="Pfam" id="PF00636">
    <property type="entry name" value="Ribonuclease_3"/>
    <property type="match status" value="1"/>
</dbReference>
<evidence type="ECO:0000256" key="2">
    <source>
        <dbReference type="ARBA" id="ARBA00022884"/>
    </source>
</evidence>
<dbReference type="CDD" id="cd19873">
    <property type="entry name" value="DSRM_MRPL3_like"/>
    <property type="match status" value="1"/>
</dbReference>
<dbReference type="SUPFAM" id="SSF54768">
    <property type="entry name" value="dsRNA-binding domain-like"/>
    <property type="match status" value="1"/>
</dbReference>
<evidence type="ECO:0000256" key="7">
    <source>
        <dbReference type="ARBA" id="ARBA00035187"/>
    </source>
</evidence>
<dbReference type="InterPro" id="IPR044444">
    <property type="entry name" value="Ribosomal_mL44_DSRM_metazoa"/>
</dbReference>
<evidence type="ECO:0000259" key="10">
    <source>
        <dbReference type="PROSITE" id="PS50142"/>
    </source>
</evidence>
<dbReference type="InterPro" id="IPR000999">
    <property type="entry name" value="RNase_III_dom"/>
</dbReference>
<evidence type="ECO:0000256" key="3">
    <source>
        <dbReference type="ARBA" id="ARBA00022980"/>
    </source>
</evidence>
<dbReference type="SMART" id="SM00358">
    <property type="entry name" value="DSRM"/>
    <property type="match status" value="1"/>
</dbReference>
<dbReference type="GO" id="GO:0006396">
    <property type="term" value="P:RNA processing"/>
    <property type="evidence" value="ECO:0007669"/>
    <property type="project" value="InterPro"/>
</dbReference>
<feature type="domain" description="RNase III" evidence="10">
    <location>
        <begin position="114"/>
        <end position="199"/>
    </location>
</feature>
<sequence length="401" mass="45030">MNLLLLRSSSLKRTSCSFLSKSLSGNGFLISPSIALHYSTITPEKNNTLKAAEEHVNEINEINQKHKENHASEIKNQNSNSAPSKIQPISHKQTRLIVEKQIKFKETALRSPLLITLHRRLELPKSFELYSLARCLTCKGRTSQYSKNADNSALAYFGESLLDYYVTEHLITKYPRLPLKILENAVDAYTSDKVLHDVAANSWGIEADNSLPIDLALRDVDSSYYLGKLRYVERHKQLENDSNFIQIDTKKNSTTERNAMASAVKSILAVYYASTESLSETKKFIHAHILSRKLDVSSLFAFNQPTRELSVLCKRENLEPPVTRLISETGRLSRSPVFVAGVFSGTEKLGESYASSLQEAKIRAAVAALKNYYLYSPLNPKYPSDEDFSPALIVDHGDVIV</sequence>
<dbReference type="PROSITE" id="PS50142">
    <property type="entry name" value="RNASE_3_2"/>
    <property type="match status" value="1"/>
</dbReference>
<dbReference type="GO" id="GO:0003735">
    <property type="term" value="F:structural constituent of ribosome"/>
    <property type="evidence" value="ECO:0007669"/>
    <property type="project" value="EnsemblFungi"/>
</dbReference>
<evidence type="ECO:0000256" key="8">
    <source>
        <dbReference type="PROSITE-ProRule" id="PRU00266"/>
    </source>
</evidence>
<dbReference type="PANTHER" id="PTHR11207">
    <property type="entry name" value="RIBONUCLEASE III"/>
    <property type="match status" value="1"/>
</dbReference>
<evidence type="ECO:0000256" key="5">
    <source>
        <dbReference type="ARBA" id="ARBA00023274"/>
    </source>
</evidence>
<dbReference type="Gene3D" id="3.30.160.20">
    <property type="match status" value="1"/>
</dbReference>
<protein>
    <recommendedName>
        <fullName evidence="7">Large ribosomal subunit protein mL44</fullName>
    </recommendedName>
</protein>
<dbReference type="PANTHER" id="PTHR11207:SF32">
    <property type="entry name" value="LARGE RIBOSOMAL SUBUNIT PROTEIN ML44"/>
    <property type="match status" value="1"/>
</dbReference>
<dbReference type="GO" id="GO:0005762">
    <property type="term" value="C:mitochondrial large ribosomal subunit"/>
    <property type="evidence" value="ECO:0007669"/>
    <property type="project" value="EnsemblFungi"/>
</dbReference>
<dbReference type="InterPro" id="IPR014720">
    <property type="entry name" value="dsRBD_dom"/>
</dbReference>
<evidence type="ECO:0000256" key="1">
    <source>
        <dbReference type="ARBA" id="ARBA00004173"/>
    </source>
</evidence>